<evidence type="ECO:0000313" key="4">
    <source>
        <dbReference type="Proteomes" id="UP000289323"/>
    </source>
</evidence>
<proteinExistence type="predicted"/>
<dbReference type="Proteomes" id="UP000289323">
    <property type="component" value="Unassembled WGS sequence"/>
</dbReference>
<reference evidence="3 4" key="1">
    <citation type="submission" date="2018-04" db="EMBL/GenBank/DDBJ databases">
        <authorList>
            <person name="Huttner S."/>
            <person name="Dainat J."/>
        </authorList>
    </citation>
    <scope>NUCLEOTIDE SEQUENCE [LARGE SCALE GENOMIC DNA]</scope>
</reference>
<gene>
    <name evidence="3" type="ORF">TT172_LOCUS9641</name>
</gene>
<feature type="chain" id="PRO_5018523069" evidence="2">
    <location>
        <begin position="21"/>
        <end position="246"/>
    </location>
</feature>
<feature type="signal peptide" evidence="2">
    <location>
        <begin position="1"/>
        <end position="20"/>
    </location>
</feature>
<protein>
    <submittedName>
        <fullName evidence="3">A03943bc-8e75-4e7f-aa8c-3ac80815aaa9</fullName>
    </submittedName>
</protein>
<feature type="compositionally biased region" description="Low complexity" evidence="1">
    <location>
        <begin position="73"/>
        <end position="102"/>
    </location>
</feature>
<keyword evidence="2" id="KW-0732">Signal</keyword>
<sequence>MRRRNTVLLLQFLLLPATRATGLPALPPPPPFRTPTNPFGHPGRASACPTVYPTPSAATSSDNPPPPYPIQISLSSSSSSSSSSSNSSSSSTSDSNTNTSSTPVELGFLIPADLSPSSSSSGSSGSCTLVLNLSSPDAHVSGTGANVNVYALDGPEAGELVGTTWFGPGAVATVNSFACRVAPDEMCFRFEVAPAGQDQGEEGQDQGQDGGGDDGQDGTKNDAGAQTVQFMQGDAPGTGLAMKVGC</sequence>
<dbReference type="EMBL" id="OUUZ01000019">
    <property type="protein sequence ID" value="SPQ27222.1"/>
    <property type="molecule type" value="Genomic_DNA"/>
</dbReference>
<organism evidence="3 4">
    <name type="scientific">Thermothielavioides terrestris</name>
    <dbReference type="NCBI Taxonomy" id="2587410"/>
    <lineage>
        <taxon>Eukaryota</taxon>
        <taxon>Fungi</taxon>
        <taxon>Dikarya</taxon>
        <taxon>Ascomycota</taxon>
        <taxon>Pezizomycotina</taxon>
        <taxon>Sordariomycetes</taxon>
        <taxon>Sordariomycetidae</taxon>
        <taxon>Sordariales</taxon>
        <taxon>Chaetomiaceae</taxon>
        <taxon>Thermothielavioides</taxon>
    </lineage>
</organism>
<evidence type="ECO:0000256" key="2">
    <source>
        <dbReference type="SAM" id="SignalP"/>
    </source>
</evidence>
<dbReference type="AlphaFoldDB" id="A0A3S4BBI0"/>
<feature type="region of interest" description="Disordered" evidence="1">
    <location>
        <begin position="20"/>
        <end position="102"/>
    </location>
</feature>
<evidence type="ECO:0000313" key="3">
    <source>
        <dbReference type="EMBL" id="SPQ27222.1"/>
    </source>
</evidence>
<evidence type="ECO:0000256" key="1">
    <source>
        <dbReference type="SAM" id="MobiDB-lite"/>
    </source>
</evidence>
<name>A0A3S4BBI0_9PEZI</name>
<accession>A0A3S4BBI0</accession>
<feature type="region of interest" description="Disordered" evidence="1">
    <location>
        <begin position="196"/>
        <end position="246"/>
    </location>
</feature>